<evidence type="ECO:0000313" key="5">
    <source>
        <dbReference type="Proteomes" id="UP000784286"/>
    </source>
</evidence>
<dbReference type="PANTHER" id="PTHR43072">
    <property type="entry name" value="N-ACETYLTRANSFERASE"/>
    <property type="match status" value="1"/>
</dbReference>
<dbReference type="InterPro" id="IPR000182">
    <property type="entry name" value="GNAT_dom"/>
</dbReference>
<gene>
    <name evidence="4" type="ORF">H9928_00135</name>
</gene>
<comment type="caution">
    <text evidence="4">The sequence shown here is derived from an EMBL/GenBank/DDBJ whole genome shotgun (WGS) entry which is preliminary data.</text>
</comment>
<dbReference type="AlphaFoldDB" id="A0A948TKC9"/>
<evidence type="ECO:0000313" key="4">
    <source>
        <dbReference type="EMBL" id="MBU3854966.1"/>
    </source>
</evidence>
<proteinExistence type="predicted"/>
<dbReference type="Pfam" id="PF13420">
    <property type="entry name" value="Acetyltransf_4"/>
    <property type="match status" value="1"/>
</dbReference>
<evidence type="ECO:0000256" key="1">
    <source>
        <dbReference type="ARBA" id="ARBA00022679"/>
    </source>
</evidence>
<sequence>MIRQVRLQDAAQIAAIYNGYVNETTVTFELDPVSDTDMRERIRKIAAHYPYLVYEQENRIIGYCYVHGWKEKAAYSHTAETTVYLHPSFKRQGIGSALMKALIEACAKQGYHTLIACITEGNGESIALHEKLGFKQASHFHEVGCKFGRWLGVVDYELTL</sequence>
<protein>
    <submittedName>
        <fullName evidence="4">GNAT family N-acetyltransferase</fullName>
    </submittedName>
</protein>
<dbReference type="PROSITE" id="PS51186">
    <property type="entry name" value="GNAT"/>
    <property type="match status" value="1"/>
</dbReference>
<dbReference type="Proteomes" id="UP000784286">
    <property type="component" value="Unassembled WGS sequence"/>
</dbReference>
<dbReference type="SUPFAM" id="SSF55729">
    <property type="entry name" value="Acyl-CoA N-acyltransferases (Nat)"/>
    <property type="match status" value="1"/>
</dbReference>
<dbReference type="InterPro" id="IPR016181">
    <property type="entry name" value="Acyl_CoA_acyltransferase"/>
</dbReference>
<keyword evidence="2" id="KW-0012">Acyltransferase</keyword>
<dbReference type="Gene3D" id="3.40.630.30">
    <property type="match status" value="1"/>
</dbReference>
<dbReference type="EMBL" id="JAHLFJ010000001">
    <property type="protein sequence ID" value="MBU3854966.1"/>
    <property type="molecule type" value="Genomic_DNA"/>
</dbReference>
<reference evidence="4" key="1">
    <citation type="journal article" date="2021" name="PeerJ">
        <title>Extensive microbial diversity within the chicken gut microbiome revealed by metagenomics and culture.</title>
        <authorList>
            <person name="Gilroy R."/>
            <person name="Ravi A."/>
            <person name="Getino M."/>
            <person name="Pursley I."/>
            <person name="Horton D.L."/>
            <person name="Alikhan N.F."/>
            <person name="Baker D."/>
            <person name="Gharbi K."/>
            <person name="Hall N."/>
            <person name="Watson M."/>
            <person name="Adriaenssens E.M."/>
            <person name="Foster-Nyarko E."/>
            <person name="Jarju S."/>
            <person name="Secka A."/>
            <person name="Antonio M."/>
            <person name="Oren A."/>
            <person name="Chaudhuri R.R."/>
            <person name="La Ragione R."/>
            <person name="Hildebrand F."/>
            <person name="Pallen M.J."/>
        </authorList>
    </citation>
    <scope>NUCLEOTIDE SEQUENCE</scope>
    <source>
        <strain evidence="4">8470</strain>
    </source>
</reference>
<dbReference type="GO" id="GO:0016747">
    <property type="term" value="F:acyltransferase activity, transferring groups other than amino-acyl groups"/>
    <property type="evidence" value="ECO:0007669"/>
    <property type="project" value="InterPro"/>
</dbReference>
<feature type="domain" description="N-acetyltransferase" evidence="3">
    <location>
        <begin position="1"/>
        <end position="160"/>
    </location>
</feature>
<reference evidence="4" key="2">
    <citation type="submission" date="2021-04" db="EMBL/GenBank/DDBJ databases">
        <authorList>
            <person name="Gilroy R."/>
        </authorList>
    </citation>
    <scope>NUCLEOTIDE SEQUENCE</scope>
    <source>
        <strain evidence="4">8470</strain>
    </source>
</reference>
<evidence type="ECO:0000256" key="2">
    <source>
        <dbReference type="ARBA" id="ARBA00023315"/>
    </source>
</evidence>
<accession>A0A948TKC9</accession>
<evidence type="ECO:0000259" key="3">
    <source>
        <dbReference type="PROSITE" id="PS51186"/>
    </source>
</evidence>
<organism evidence="4 5">
    <name type="scientific">Candidatus Phocaeicola excrementipullorum</name>
    <dbReference type="NCBI Taxonomy" id="2838731"/>
    <lineage>
        <taxon>Bacteria</taxon>
        <taxon>Pseudomonadati</taxon>
        <taxon>Bacteroidota</taxon>
        <taxon>Bacteroidia</taxon>
        <taxon>Bacteroidales</taxon>
        <taxon>Bacteroidaceae</taxon>
        <taxon>Phocaeicola</taxon>
    </lineage>
</organism>
<name>A0A948TKC9_9BACT</name>
<keyword evidence="1" id="KW-0808">Transferase</keyword>
<dbReference type="PANTHER" id="PTHR43072:SF23">
    <property type="entry name" value="UPF0039 PROTEIN C11D3.02C"/>
    <property type="match status" value="1"/>
</dbReference>
<dbReference type="CDD" id="cd04301">
    <property type="entry name" value="NAT_SF"/>
    <property type="match status" value="1"/>
</dbReference>